<dbReference type="Pfam" id="PF00072">
    <property type="entry name" value="Response_reg"/>
    <property type="match status" value="1"/>
</dbReference>
<dbReference type="InterPro" id="IPR011006">
    <property type="entry name" value="CheY-like_superfamily"/>
</dbReference>
<dbReference type="EMBL" id="MFKF01000308">
    <property type="protein sequence ID" value="OGG46501.1"/>
    <property type="molecule type" value="Genomic_DNA"/>
</dbReference>
<sequence length="148" mass="16613">MAVYKVLIADGDGAFRDLLAQALTIDDCEVEVVDRGEEVVRRVAAGGVDVLVSEVYLPDLPAWDLISKVHQIDHDLPVIVVTADDSWETARKVRTEGGAIFFYGLKPLNLREMKQVVDYAARWRQRRVQGLDRAGRPTRRAGVHFVRS</sequence>
<evidence type="ECO:0000256" key="1">
    <source>
        <dbReference type="ARBA" id="ARBA00022553"/>
    </source>
</evidence>
<dbReference type="PROSITE" id="PS50110">
    <property type="entry name" value="RESPONSE_REGULATORY"/>
    <property type="match status" value="1"/>
</dbReference>
<feature type="domain" description="Response regulatory" evidence="4">
    <location>
        <begin position="5"/>
        <end position="121"/>
    </location>
</feature>
<dbReference type="Gene3D" id="3.40.50.2300">
    <property type="match status" value="1"/>
</dbReference>
<dbReference type="Proteomes" id="UP000178606">
    <property type="component" value="Unassembled WGS sequence"/>
</dbReference>
<evidence type="ECO:0000256" key="2">
    <source>
        <dbReference type="ARBA" id="ARBA00023012"/>
    </source>
</evidence>
<keyword evidence="1" id="KW-0597">Phosphoprotein</keyword>
<dbReference type="CDD" id="cd00156">
    <property type="entry name" value="REC"/>
    <property type="match status" value="1"/>
</dbReference>
<evidence type="ECO:0000313" key="6">
    <source>
        <dbReference type="Proteomes" id="UP000178606"/>
    </source>
</evidence>
<keyword evidence="2" id="KW-0902">Two-component regulatory system</keyword>
<dbReference type="PANTHER" id="PTHR44591">
    <property type="entry name" value="STRESS RESPONSE REGULATOR PROTEIN 1"/>
    <property type="match status" value="1"/>
</dbReference>
<comment type="caution">
    <text evidence="5">The sequence shown here is derived from an EMBL/GenBank/DDBJ whole genome shotgun (WGS) entry which is preliminary data.</text>
</comment>
<dbReference type="SUPFAM" id="SSF52172">
    <property type="entry name" value="CheY-like"/>
    <property type="match status" value="1"/>
</dbReference>
<dbReference type="InterPro" id="IPR050595">
    <property type="entry name" value="Bact_response_regulator"/>
</dbReference>
<name>A0A1F6CBY6_HANXR</name>
<evidence type="ECO:0000259" key="4">
    <source>
        <dbReference type="PROSITE" id="PS50110"/>
    </source>
</evidence>
<dbReference type="PANTHER" id="PTHR44591:SF14">
    <property type="entry name" value="PROTEIN PILG"/>
    <property type="match status" value="1"/>
</dbReference>
<dbReference type="AlphaFoldDB" id="A0A1F6CBY6"/>
<evidence type="ECO:0000313" key="5">
    <source>
        <dbReference type="EMBL" id="OGG46501.1"/>
    </source>
</evidence>
<dbReference type="SMART" id="SM00448">
    <property type="entry name" value="REC"/>
    <property type="match status" value="1"/>
</dbReference>
<protein>
    <recommendedName>
        <fullName evidence="4">Response regulatory domain-containing protein</fullName>
    </recommendedName>
</protein>
<dbReference type="InterPro" id="IPR001789">
    <property type="entry name" value="Sig_transdc_resp-reg_receiver"/>
</dbReference>
<comment type="caution">
    <text evidence="3">Lacks conserved residue(s) required for the propagation of feature annotation.</text>
</comment>
<proteinExistence type="predicted"/>
<gene>
    <name evidence="5" type="ORF">A3F84_25590</name>
</gene>
<accession>A0A1F6CBY6</accession>
<organism evidence="5 6">
    <name type="scientific">Handelsmanbacteria sp. (strain RIFCSPLOWO2_12_FULL_64_10)</name>
    <dbReference type="NCBI Taxonomy" id="1817868"/>
    <lineage>
        <taxon>Bacteria</taxon>
        <taxon>Candidatus Handelsmaniibacteriota</taxon>
    </lineage>
</organism>
<reference evidence="5 6" key="1">
    <citation type="journal article" date="2016" name="Nat. Commun.">
        <title>Thousands of microbial genomes shed light on interconnected biogeochemical processes in an aquifer system.</title>
        <authorList>
            <person name="Anantharaman K."/>
            <person name="Brown C.T."/>
            <person name="Hug L.A."/>
            <person name="Sharon I."/>
            <person name="Castelle C.J."/>
            <person name="Probst A.J."/>
            <person name="Thomas B.C."/>
            <person name="Singh A."/>
            <person name="Wilkins M.J."/>
            <person name="Karaoz U."/>
            <person name="Brodie E.L."/>
            <person name="Williams K.H."/>
            <person name="Hubbard S.S."/>
            <person name="Banfield J.F."/>
        </authorList>
    </citation>
    <scope>NUCLEOTIDE SEQUENCE [LARGE SCALE GENOMIC DNA]</scope>
    <source>
        <strain evidence="6">RIFCSPLOWO2_12_FULL_64_10</strain>
    </source>
</reference>
<evidence type="ECO:0000256" key="3">
    <source>
        <dbReference type="PROSITE-ProRule" id="PRU00169"/>
    </source>
</evidence>
<dbReference type="GO" id="GO:0000160">
    <property type="term" value="P:phosphorelay signal transduction system"/>
    <property type="evidence" value="ECO:0007669"/>
    <property type="project" value="UniProtKB-KW"/>
</dbReference>